<dbReference type="GO" id="GO:0016757">
    <property type="term" value="F:glycosyltransferase activity"/>
    <property type="evidence" value="ECO:0007669"/>
    <property type="project" value="UniProtKB-KW"/>
</dbReference>
<comment type="caution">
    <text evidence="4">The sequence shown here is derived from an EMBL/GenBank/DDBJ whole genome shotgun (WGS) entry which is preliminary data.</text>
</comment>
<evidence type="ECO:0000259" key="3">
    <source>
        <dbReference type="Pfam" id="PF00535"/>
    </source>
</evidence>
<keyword evidence="5" id="KW-1185">Reference proteome</keyword>
<evidence type="ECO:0000256" key="2">
    <source>
        <dbReference type="SAM" id="Phobius"/>
    </source>
</evidence>
<dbReference type="PANTHER" id="PTHR48090:SF7">
    <property type="entry name" value="RFBJ PROTEIN"/>
    <property type="match status" value="1"/>
</dbReference>
<feature type="transmembrane region" description="Helical" evidence="2">
    <location>
        <begin position="228"/>
        <end position="251"/>
    </location>
</feature>
<dbReference type="Pfam" id="PF00535">
    <property type="entry name" value="Glycos_transf_2"/>
    <property type="match status" value="1"/>
</dbReference>
<proteinExistence type="predicted"/>
<protein>
    <submittedName>
        <fullName evidence="4">S-layer glycoprotein N-glycosyltransferase AglJ</fullName>
        <ecNumber evidence="4">2.4.1.-</ecNumber>
    </submittedName>
</protein>
<keyword evidence="2" id="KW-0472">Membrane</keyword>
<dbReference type="AlphaFoldDB" id="A0ABD6A6K4"/>
<dbReference type="InterPro" id="IPR001173">
    <property type="entry name" value="Glyco_trans_2-like"/>
</dbReference>
<dbReference type="PANTHER" id="PTHR48090">
    <property type="entry name" value="UNDECAPRENYL-PHOSPHATE 4-DEOXY-4-FORMAMIDO-L-ARABINOSE TRANSFERASE-RELATED"/>
    <property type="match status" value="1"/>
</dbReference>
<keyword evidence="4" id="KW-0328">Glycosyltransferase</keyword>
<dbReference type="RefSeq" id="WP_276305192.1">
    <property type="nucleotide sequence ID" value="NZ_CP119992.1"/>
</dbReference>
<feature type="region of interest" description="Disordered" evidence="1">
    <location>
        <begin position="308"/>
        <end position="344"/>
    </location>
</feature>
<feature type="transmembrane region" description="Helical" evidence="2">
    <location>
        <begin position="263"/>
        <end position="290"/>
    </location>
</feature>
<dbReference type="InterPro" id="IPR029044">
    <property type="entry name" value="Nucleotide-diphossugar_trans"/>
</dbReference>
<dbReference type="CDD" id="cd04179">
    <property type="entry name" value="DPM_DPG-synthase_like"/>
    <property type="match status" value="1"/>
</dbReference>
<evidence type="ECO:0000256" key="1">
    <source>
        <dbReference type="SAM" id="MobiDB-lite"/>
    </source>
</evidence>
<evidence type="ECO:0000313" key="5">
    <source>
        <dbReference type="Proteomes" id="UP001596547"/>
    </source>
</evidence>
<sequence length="344" mass="37892">MTDSQVCVLVPTYQEGETIGRVVDGFREQGFDNVLVVDGHSTDGTQDIAREHGARVIEQSRTGKGQAVREALDYITAPYVLMIDGDATYDPADAPAMLEPLLDGRAQHVIGDRFADMRPGAMTRLNRMGNRFINTAFEVIHGRNFGDILSGYRAFTLDSVRRFELTANGFTIETELAVECVKHRVTTAVVPVSYHSRPDESDTNLSPFSDGGRIIVALYALAKTNNPLFYFGSVGILLVLVGATLAGYVGIEWFTRNISHEAIAVVSGVAILLGAQLLAFGVLSDMVVVVNREQTRRLEELNDRLAAHFDESRPDDGRRERADGERESPAGDYERSPLERDERA</sequence>
<keyword evidence="2" id="KW-1133">Transmembrane helix</keyword>
<dbReference type="InterPro" id="IPR050256">
    <property type="entry name" value="Glycosyltransferase_2"/>
</dbReference>
<dbReference type="InterPro" id="IPR026456">
    <property type="entry name" value="GCTrfase_AglJ"/>
</dbReference>
<organism evidence="4 5">
    <name type="scientific">Halomarina halobia</name>
    <dbReference type="NCBI Taxonomy" id="3033386"/>
    <lineage>
        <taxon>Archaea</taxon>
        <taxon>Methanobacteriati</taxon>
        <taxon>Methanobacteriota</taxon>
        <taxon>Stenosarchaea group</taxon>
        <taxon>Halobacteria</taxon>
        <taxon>Halobacteriales</taxon>
        <taxon>Natronomonadaceae</taxon>
        <taxon>Halomarina</taxon>
    </lineage>
</organism>
<feature type="domain" description="Glycosyltransferase 2-like" evidence="3">
    <location>
        <begin position="7"/>
        <end position="126"/>
    </location>
</feature>
<keyword evidence="2" id="KW-0812">Transmembrane</keyword>
<gene>
    <name evidence="4" type="primary">aglJ</name>
    <name evidence="4" type="ORF">ACFQPE_03145</name>
</gene>
<dbReference type="SUPFAM" id="SSF53448">
    <property type="entry name" value="Nucleotide-diphospho-sugar transferases"/>
    <property type="match status" value="1"/>
</dbReference>
<keyword evidence="4" id="KW-0808">Transferase</keyword>
<accession>A0ABD6A6K4</accession>
<name>A0ABD6A6K4_9EURY</name>
<dbReference type="EC" id="2.4.1.-" evidence="4"/>
<dbReference type="Gene3D" id="3.90.550.10">
    <property type="entry name" value="Spore Coat Polysaccharide Biosynthesis Protein SpsA, Chain A"/>
    <property type="match status" value="1"/>
</dbReference>
<dbReference type="NCBIfam" id="TIGR04182">
    <property type="entry name" value="glyco_TIGR04182"/>
    <property type="match status" value="1"/>
</dbReference>
<evidence type="ECO:0000313" key="4">
    <source>
        <dbReference type="EMBL" id="MFC7315791.1"/>
    </source>
</evidence>
<dbReference type="Proteomes" id="UP001596547">
    <property type="component" value="Unassembled WGS sequence"/>
</dbReference>
<dbReference type="GeneID" id="79314767"/>
<dbReference type="EMBL" id="JBHTBF010000001">
    <property type="protein sequence ID" value="MFC7315791.1"/>
    <property type="molecule type" value="Genomic_DNA"/>
</dbReference>
<reference evidence="4 5" key="1">
    <citation type="journal article" date="2019" name="Int. J. Syst. Evol. Microbiol.">
        <title>The Global Catalogue of Microorganisms (GCM) 10K type strain sequencing project: providing services to taxonomists for standard genome sequencing and annotation.</title>
        <authorList>
            <consortium name="The Broad Institute Genomics Platform"/>
            <consortium name="The Broad Institute Genome Sequencing Center for Infectious Disease"/>
            <person name="Wu L."/>
            <person name="Ma J."/>
        </authorList>
    </citation>
    <scope>NUCLEOTIDE SEQUENCE [LARGE SCALE GENOMIC DNA]</scope>
    <source>
        <strain evidence="4 5">PSR21</strain>
    </source>
</reference>